<evidence type="ECO:0000313" key="5">
    <source>
        <dbReference type="Proteomes" id="UP001500133"/>
    </source>
</evidence>
<dbReference type="RefSeq" id="WP_344704690.1">
    <property type="nucleotide sequence ID" value="NZ_BAAAZT010000075.1"/>
</dbReference>
<evidence type="ECO:0000256" key="1">
    <source>
        <dbReference type="ARBA" id="ARBA00005953"/>
    </source>
</evidence>
<evidence type="ECO:0000259" key="3">
    <source>
        <dbReference type="Pfam" id="PF03061"/>
    </source>
</evidence>
<dbReference type="Gene3D" id="3.10.129.10">
    <property type="entry name" value="Hotdog Thioesterase"/>
    <property type="match status" value="1"/>
</dbReference>
<proteinExistence type="inferred from homology"/>
<dbReference type="PANTHER" id="PTHR31793:SF37">
    <property type="entry name" value="ACYL-COA THIOESTER HYDROLASE YBGC"/>
    <property type="match status" value="1"/>
</dbReference>
<dbReference type="Pfam" id="PF03061">
    <property type="entry name" value="4HBT"/>
    <property type="match status" value="1"/>
</dbReference>
<evidence type="ECO:0000313" key="4">
    <source>
        <dbReference type="EMBL" id="GAA3908622.1"/>
    </source>
</evidence>
<dbReference type="Proteomes" id="UP001500133">
    <property type="component" value="Unassembled WGS sequence"/>
</dbReference>
<feature type="domain" description="Thioesterase" evidence="3">
    <location>
        <begin position="26"/>
        <end position="111"/>
    </location>
</feature>
<gene>
    <name evidence="4" type="primary">ybgC</name>
    <name evidence="4" type="ORF">GCM10022228_18940</name>
</gene>
<dbReference type="CDD" id="cd00586">
    <property type="entry name" value="4HBT"/>
    <property type="match status" value="1"/>
</dbReference>
<dbReference type="SUPFAM" id="SSF54637">
    <property type="entry name" value="Thioesterase/thiol ester dehydrase-isomerase"/>
    <property type="match status" value="1"/>
</dbReference>
<name>A0ABP7LYN7_9GAMM</name>
<comment type="similarity">
    <text evidence="1">Belongs to the 4-hydroxybenzoyl-CoA thioesterase family.</text>
</comment>
<dbReference type="NCBIfam" id="TIGR00051">
    <property type="entry name" value="YbgC/FadM family acyl-CoA thioesterase"/>
    <property type="match status" value="1"/>
</dbReference>
<keyword evidence="5" id="KW-1185">Reference proteome</keyword>
<dbReference type="InterPro" id="IPR050563">
    <property type="entry name" value="4-hydroxybenzoyl-CoA_TE"/>
</dbReference>
<dbReference type="NCBIfam" id="TIGR02799">
    <property type="entry name" value="thio_ybgC"/>
    <property type="match status" value="1"/>
</dbReference>
<dbReference type="InterPro" id="IPR029069">
    <property type="entry name" value="HotDog_dom_sf"/>
</dbReference>
<dbReference type="InterPro" id="IPR006684">
    <property type="entry name" value="YbgC/YbaW"/>
</dbReference>
<dbReference type="EMBL" id="BAAAZT010000075">
    <property type="protein sequence ID" value="GAA3908622.1"/>
    <property type="molecule type" value="Genomic_DNA"/>
</dbReference>
<accession>A0ABP7LYN7</accession>
<dbReference type="PIRSF" id="PIRSF003230">
    <property type="entry name" value="YbgC"/>
    <property type="match status" value="1"/>
</dbReference>
<dbReference type="InterPro" id="IPR014166">
    <property type="entry name" value="Tol-Pal_acyl-CoA_thioesterase"/>
</dbReference>
<sequence length="140" mass="16065">MSCQDTHQHHTFTLPVRVYIEDTDAGGIVYYVNYLKFMERARSEWLRERGFTQASLLAEQIQLVVYRLDCHYARPARLDDALAVTASVVAQSRCRMTFAQEVWHDDTQLCCANVEIACLDARRMRPRAWPEALAGIAQAT</sequence>
<comment type="caution">
    <text evidence="4">The sequence shown here is derived from an EMBL/GenBank/DDBJ whole genome shotgun (WGS) entry which is preliminary data.</text>
</comment>
<dbReference type="InterPro" id="IPR006683">
    <property type="entry name" value="Thioestr_dom"/>
</dbReference>
<dbReference type="PANTHER" id="PTHR31793">
    <property type="entry name" value="4-HYDROXYBENZOYL-COA THIOESTERASE FAMILY MEMBER"/>
    <property type="match status" value="1"/>
</dbReference>
<organism evidence="4 5">
    <name type="scientific">Halomonas cibimaris</name>
    <dbReference type="NCBI Taxonomy" id="657012"/>
    <lineage>
        <taxon>Bacteria</taxon>
        <taxon>Pseudomonadati</taxon>
        <taxon>Pseudomonadota</taxon>
        <taxon>Gammaproteobacteria</taxon>
        <taxon>Oceanospirillales</taxon>
        <taxon>Halomonadaceae</taxon>
        <taxon>Halomonas</taxon>
    </lineage>
</organism>
<protein>
    <submittedName>
        <fullName evidence="4">Tol-pal system-associated acyl-CoA thioesterase</fullName>
    </submittedName>
</protein>
<evidence type="ECO:0000256" key="2">
    <source>
        <dbReference type="ARBA" id="ARBA00022801"/>
    </source>
</evidence>
<keyword evidence="2" id="KW-0378">Hydrolase</keyword>
<reference evidence="5" key="1">
    <citation type="journal article" date="2019" name="Int. J. Syst. Evol. Microbiol.">
        <title>The Global Catalogue of Microorganisms (GCM) 10K type strain sequencing project: providing services to taxonomists for standard genome sequencing and annotation.</title>
        <authorList>
            <consortium name="The Broad Institute Genomics Platform"/>
            <consortium name="The Broad Institute Genome Sequencing Center for Infectious Disease"/>
            <person name="Wu L."/>
            <person name="Ma J."/>
        </authorList>
    </citation>
    <scope>NUCLEOTIDE SEQUENCE [LARGE SCALE GENOMIC DNA]</scope>
    <source>
        <strain evidence="5">JCM 16914</strain>
    </source>
</reference>